<dbReference type="OrthoDB" id="4986073at2"/>
<feature type="non-terminal residue" evidence="1">
    <location>
        <position position="1"/>
    </location>
</feature>
<evidence type="ECO:0000313" key="2">
    <source>
        <dbReference type="Proteomes" id="UP000215694"/>
    </source>
</evidence>
<evidence type="ECO:0000313" key="1">
    <source>
        <dbReference type="EMBL" id="RDY25218.1"/>
    </source>
</evidence>
<name>A0A371IXM4_9FIRM</name>
<dbReference type="Proteomes" id="UP000215694">
    <property type="component" value="Unassembled WGS sequence"/>
</dbReference>
<reference evidence="1 2" key="1">
    <citation type="journal article" date="2017" name="Genome Announc.">
        <title>Draft Genome Sequence of Romboutsia weinsteinii sp. nov. Strain CCRI-19649(T) Isolated from Surface Water.</title>
        <authorList>
            <person name="Maheux A.F."/>
            <person name="Boudreau D.K."/>
            <person name="Berube E."/>
            <person name="Boissinot M."/>
            <person name="Cantin P."/>
            <person name="Raymond F."/>
            <person name="Corbeil J."/>
            <person name="Omar R.F."/>
            <person name="Bergeron M.G."/>
        </authorList>
    </citation>
    <scope>NUCLEOTIDE SEQUENCE [LARGE SCALE GENOMIC DNA]</scope>
    <source>
        <strain evidence="1 2">CCRI-19649</strain>
    </source>
</reference>
<accession>A0A371IXM4</accession>
<protein>
    <submittedName>
        <fullName evidence="1">Transcriptional regulator</fullName>
    </submittedName>
</protein>
<comment type="caution">
    <text evidence="1">The sequence shown here is derived from an EMBL/GenBank/DDBJ whole genome shotgun (WGS) entry which is preliminary data.</text>
</comment>
<dbReference type="RefSeq" id="WP_116041728.1">
    <property type="nucleotide sequence ID" value="NZ_NOJY02000097.1"/>
</dbReference>
<gene>
    <name evidence="1" type="ORF">CHL78_019305</name>
</gene>
<dbReference type="AlphaFoldDB" id="A0A371IXM4"/>
<sequence length="282" mass="31942">FEDKKVDTILTSFCAVYSELKRRGYPVFHLQPTIPQIRVSYEKLKTETALNRAQHSQIAVEILRFIDDKDTKENYYSNMIKKSEADKIIVDYVRNIQGSLFSFGRNEYVVFAHKGAVDHDLNYKQLFKLQKDIKSIGFALNVGIGIGITAYQAETNAYKALNKHIDSKEFDIFSVDENDNIKGPLGSADILNYPLVSSDENIIDISEKTGLSCESISKLMAISETRKSKIYDTKELANYLDISERSARRILNKIISSDLGRIYAKETSSGGGRPKNLVEILF</sequence>
<organism evidence="1 2">
    <name type="scientific">Romboutsia weinsteinii</name>
    <dbReference type="NCBI Taxonomy" id="2020949"/>
    <lineage>
        <taxon>Bacteria</taxon>
        <taxon>Bacillati</taxon>
        <taxon>Bacillota</taxon>
        <taxon>Clostridia</taxon>
        <taxon>Peptostreptococcales</taxon>
        <taxon>Peptostreptococcaceae</taxon>
        <taxon>Romboutsia</taxon>
    </lineage>
</organism>
<dbReference type="Gene3D" id="3.30.70.270">
    <property type="match status" value="1"/>
</dbReference>
<proteinExistence type="predicted"/>
<dbReference type="EMBL" id="NOJY02000097">
    <property type="protein sequence ID" value="RDY25218.1"/>
    <property type="molecule type" value="Genomic_DNA"/>
</dbReference>
<keyword evidence="2" id="KW-1185">Reference proteome</keyword>
<dbReference type="InterPro" id="IPR043128">
    <property type="entry name" value="Rev_trsase/Diguanyl_cyclase"/>
</dbReference>